<evidence type="ECO:0000256" key="4">
    <source>
        <dbReference type="ARBA" id="ARBA00022729"/>
    </source>
</evidence>
<dbReference type="AlphaFoldDB" id="A0A1L3MXM7"/>
<evidence type="ECO:0000256" key="7">
    <source>
        <dbReference type="ARBA" id="ARBA00023288"/>
    </source>
</evidence>
<organism evidence="10 11">
    <name type="scientific">Bacillus weihaiensis</name>
    <dbReference type="NCBI Taxonomy" id="1547283"/>
    <lineage>
        <taxon>Bacteria</taxon>
        <taxon>Bacillati</taxon>
        <taxon>Bacillota</taxon>
        <taxon>Bacilli</taxon>
        <taxon>Bacillales</taxon>
        <taxon>Bacillaceae</taxon>
        <taxon>Bacillus</taxon>
    </lineage>
</organism>
<evidence type="ECO:0000313" key="10">
    <source>
        <dbReference type="EMBL" id="APH07101.1"/>
    </source>
</evidence>
<keyword evidence="11" id="KW-1185">Reference proteome</keyword>
<dbReference type="InterPro" id="IPR046953">
    <property type="entry name" value="Spore_GerAC-like_C"/>
</dbReference>
<dbReference type="KEGG" id="bwh:A9C19_13005"/>
<comment type="similarity">
    <text evidence="2">Belongs to the GerABKC lipoprotein family.</text>
</comment>
<dbReference type="Gene3D" id="3.30.300.210">
    <property type="entry name" value="Nutrient germinant receptor protein C, domain 3"/>
    <property type="match status" value="1"/>
</dbReference>
<dbReference type="EMBL" id="CP016020">
    <property type="protein sequence ID" value="APH07101.1"/>
    <property type="molecule type" value="Genomic_DNA"/>
</dbReference>
<proteinExistence type="inferred from homology"/>
<evidence type="ECO:0000256" key="2">
    <source>
        <dbReference type="ARBA" id="ARBA00007886"/>
    </source>
</evidence>
<dbReference type="NCBIfam" id="TIGR02887">
    <property type="entry name" value="spore_ger_x_C"/>
    <property type="match status" value="1"/>
</dbReference>
<keyword evidence="7" id="KW-0449">Lipoprotein</keyword>
<dbReference type="GO" id="GO:0016020">
    <property type="term" value="C:membrane"/>
    <property type="evidence" value="ECO:0007669"/>
    <property type="project" value="UniProtKB-SubCell"/>
</dbReference>
<dbReference type="STRING" id="1547283.A9C19_13005"/>
<dbReference type="PANTHER" id="PTHR35789">
    <property type="entry name" value="SPORE GERMINATION PROTEIN B3"/>
    <property type="match status" value="1"/>
</dbReference>
<evidence type="ECO:0000256" key="1">
    <source>
        <dbReference type="ARBA" id="ARBA00004635"/>
    </source>
</evidence>
<dbReference type="GO" id="GO:0009847">
    <property type="term" value="P:spore germination"/>
    <property type="evidence" value="ECO:0007669"/>
    <property type="project" value="InterPro"/>
</dbReference>
<name>A0A1L3MXM7_9BACI</name>
<evidence type="ECO:0000259" key="9">
    <source>
        <dbReference type="Pfam" id="PF25198"/>
    </source>
</evidence>
<accession>A0A1L3MXM7</accession>
<evidence type="ECO:0000256" key="3">
    <source>
        <dbReference type="ARBA" id="ARBA00022544"/>
    </source>
</evidence>
<dbReference type="Gene3D" id="6.20.190.10">
    <property type="entry name" value="Nutrient germinant receptor protein C, domain 1"/>
    <property type="match status" value="1"/>
</dbReference>
<dbReference type="PROSITE" id="PS51257">
    <property type="entry name" value="PROKAR_LIPOPROTEIN"/>
    <property type="match status" value="1"/>
</dbReference>
<dbReference type="InterPro" id="IPR008844">
    <property type="entry name" value="Spore_GerAC-like"/>
</dbReference>
<reference evidence="10 11" key="1">
    <citation type="journal article" date="2016" name="Sci. Rep.">
        <title>Complete genome sequence and transcriptomic analysis of a novel marine strain Bacillus weihaiensis reveals the mechanism of brown algae degradation.</title>
        <authorList>
            <person name="Zhu Y."/>
            <person name="Chen P."/>
            <person name="Bao Y."/>
            <person name="Men Y."/>
            <person name="Zeng Y."/>
            <person name="Yang J."/>
            <person name="Sun J."/>
            <person name="Sun Y."/>
        </authorList>
    </citation>
    <scope>NUCLEOTIDE SEQUENCE [LARGE SCALE GENOMIC DNA]</scope>
    <source>
        <strain evidence="10 11">Alg07</strain>
    </source>
</reference>
<keyword evidence="5" id="KW-0472">Membrane</keyword>
<keyword evidence="4" id="KW-0732">Signal</keyword>
<dbReference type="Pfam" id="PF25198">
    <property type="entry name" value="Spore_GerAC_N"/>
    <property type="match status" value="1"/>
</dbReference>
<evidence type="ECO:0000256" key="6">
    <source>
        <dbReference type="ARBA" id="ARBA00023139"/>
    </source>
</evidence>
<dbReference type="InterPro" id="IPR038501">
    <property type="entry name" value="Spore_GerAC_C_sf"/>
</dbReference>
<dbReference type="Proteomes" id="UP000181936">
    <property type="component" value="Chromosome"/>
</dbReference>
<evidence type="ECO:0000256" key="5">
    <source>
        <dbReference type="ARBA" id="ARBA00023136"/>
    </source>
</evidence>
<gene>
    <name evidence="10" type="ORF">A9C19_13005</name>
</gene>
<feature type="domain" description="Spore germination protein N-terminal" evidence="9">
    <location>
        <begin position="23"/>
        <end position="194"/>
    </location>
</feature>
<evidence type="ECO:0000313" key="11">
    <source>
        <dbReference type="Proteomes" id="UP000181936"/>
    </source>
</evidence>
<dbReference type="PANTHER" id="PTHR35789:SF1">
    <property type="entry name" value="SPORE GERMINATION PROTEIN B3"/>
    <property type="match status" value="1"/>
</dbReference>
<keyword evidence="6" id="KW-0564">Palmitate</keyword>
<dbReference type="Pfam" id="PF05504">
    <property type="entry name" value="Spore_GerAC"/>
    <property type="match status" value="1"/>
</dbReference>
<sequence length="400" mass="44944">MEMLKKIVFIMMVFSLLTGCWSRKELTDLAIVSAIGIDKVDEQYILTVQVINPGDIAGKTLTTRVAVSTYKVTGKSIIEAIRKLTKNAPRKLYFAHLRLLVIGEKLAREGISNSLELISRDHEFRTDFYILVAQDHTSSAILNVLTPIEKNPANKVFNTIEVSLKNWAPTAGVKLDELINNLTATGTNPVLTGIVIKGNEHISGDLENVEEIPSSATLTLGNICIFKKDRLIGWLDQEESKGYNYIKDNIESTVAVVDWKGGKISIEILNSTTKYNVIITSSGKPKIIIDVQPEAQIAEVQGDIDLTKEEEILEVEKLVNARGNMVVTMAIQRAQEYKSDIFGLGELIHRKHPKLWKTLEKTWHDEEFTDLDYEVNFHTTIRRVGTTNDSFLNEMEDTNK</sequence>
<comment type="subcellular location">
    <subcellularLocation>
        <location evidence="1">Membrane</location>
        <topology evidence="1">Lipid-anchor</topology>
    </subcellularLocation>
</comment>
<feature type="domain" description="Spore germination GerAC-like C-terminal" evidence="8">
    <location>
        <begin position="223"/>
        <end position="385"/>
    </location>
</feature>
<dbReference type="InterPro" id="IPR057336">
    <property type="entry name" value="GerAC_N"/>
</dbReference>
<evidence type="ECO:0000259" key="8">
    <source>
        <dbReference type="Pfam" id="PF05504"/>
    </source>
</evidence>
<protein>
    <submittedName>
        <fullName evidence="10">Uncharacterized protein</fullName>
    </submittedName>
</protein>
<keyword evidence="3" id="KW-0309">Germination</keyword>